<feature type="compositionally biased region" description="Basic and acidic residues" evidence="1">
    <location>
        <begin position="95"/>
        <end position="108"/>
    </location>
</feature>
<feature type="region of interest" description="Disordered" evidence="1">
    <location>
        <begin position="146"/>
        <end position="177"/>
    </location>
</feature>
<sequence length="249" mass="27781">MSNGSDRPRLPQPGLPATYYSPYPPNPAHTSPTYRGTDDGAYYVSPSTSPFLPYVGIEGYERDADYERNVGYGHAQGVPLPNPGYGDAAPSGMGRPRERHAETTDGWAHSRVEDTREAYSVRSPPAHDFRPPAVGYGEYPMLMHQQQKQQQVDSSSSSFAPHHDRYERRAPDAKPERVHYEDYSHHHRSAYAPAPSTFQLIQQPLPFHQPVPIVTNRSPPLLFSAHQQIPAAADAHPYAPQPVLPRARL</sequence>
<gene>
    <name evidence="2" type="ORF">BDK51DRAFT_46571</name>
</gene>
<evidence type="ECO:0000313" key="2">
    <source>
        <dbReference type="EMBL" id="RKO91034.1"/>
    </source>
</evidence>
<feature type="region of interest" description="Disordered" evidence="1">
    <location>
        <begin position="72"/>
        <end position="108"/>
    </location>
</feature>
<feature type="compositionally biased region" description="Basic and acidic residues" evidence="1">
    <location>
        <begin position="161"/>
        <end position="177"/>
    </location>
</feature>
<name>A0A4P9WEK9_9FUNG</name>
<feature type="region of interest" description="Disordered" evidence="1">
    <location>
        <begin position="1"/>
        <end position="42"/>
    </location>
</feature>
<accession>A0A4P9WEK9</accession>
<proteinExistence type="predicted"/>
<dbReference type="Proteomes" id="UP000269721">
    <property type="component" value="Unassembled WGS sequence"/>
</dbReference>
<feature type="compositionally biased region" description="Low complexity" evidence="1">
    <location>
        <begin position="146"/>
        <end position="158"/>
    </location>
</feature>
<evidence type="ECO:0000313" key="3">
    <source>
        <dbReference type="Proteomes" id="UP000269721"/>
    </source>
</evidence>
<dbReference type="AlphaFoldDB" id="A0A4P9WEK9"/>
<organism evidence="2 3">
    <name type="scientific">Blyttiomyces helicus</name>
    <dbReference type="NCBI Taxonomy" id="388810"/>
    <lineage>
        <taxon>Eukaryota</taxon>
        <taxon>Fungi</taxon>
        <taxon>Fungi incertae sedis</taxon>
        <taxon>Chytridiomycota</taxon>
        <taxon>Chytridiomycota incertae sedis</taxon>
        <taxon>Chytridiomycetes</taxon>
        <taxon>Chytridiomycetes incertae sedis</taxon>
        <taxon>Blyttiomyces</taxon>
    </lineage>
</organism>
<keyword evidence="3" id="KW-1185">Reference proteome</keyword>
<reference evidence="3" key="1">
    <citation type="journal article" date="2018" name="Nat. Microbiol.">
        <title>Leveraging single-cell genomics to expand the fungal tree of life.</title>
        <authorList>
            <person name="Ahrendt S.R."/>
            <person name="Quandt C.A."/>
            <person name="Ciobanu D."/>
            <person name="Clum A."/>
            <person name="Salamov A."/>
            <person name="Andreopoulos B."/>
            <person name="Cheng J.F."/>
            <person name="Woyke T."/>
            <person name="Pelin A."/>
            <person name="Henrissat B."/>
            <person name="Reynolds N.K."/>
            <person name="Benny G.L."/>
            <person name="Smith M.E."/>
            <person name="James T.Y."/>
            <person name="Grigoriev I.V."/>
        </authorList>
    </citation>
    <scope>NUCLEOTIDE SEQUENCE [LARGE SCALE GENOMIC DNA]</scope>
</reference>
<dbReference type="EMBL" id="KZ995261">
    <property type="protein sequence ID" value="RKO91034.1"/>
    <property type="molecule type" value="Genomic_DNA"/>
</dbReference>
<protein>
    <submittedName>
        <fullName evidence="2">Uncharacterized protein</fullName>
    </submittedName>
</protein>
<evidence type="ECO:0000256" key="1">
    <source>
        <dbReference type="SAM" id="MobiDB-lite"/>
    </source>
</evidence>